<dbReference type="NCBIfam" id="TIGR01653">
    <property type="entry name" value="lactococcin_972"/>
    <property type="match status" value="1"/>
</dbReference>
<protein>
    <submittedName>
        <fullName evidence="2">Lactococcin 972 family bacteriocin</fullName>
    </submittedName>
</protein>
<proteinExistence type="predicted"/>
<reference evidence="2 3" key="1">
    <citation type="submission" date="2019-09" db="EMBL/GenBank/DDBJ databases">
        <title>Screening of Novel Bioactive Compounds from Soil-Associated.</title>
        <authorList>
            <person name="Zhao S."/>
        </authorList>
    </citation>
    <scope>NUCLEOTIDE SEQUENCE [LARGE SCALE GENOMIC DNA]</scope>
    <source>
        <strain evidence="2 3">HIT-DPA4</strain>
    </source>
</reference>
<name>A0A6H9UR15_9ACTN</name>
<evidence type="ECO:0000256" key="1">
    <source>
        <dbReference type="SAM" id="SignalP"/>
    </source>
</evidence>
<sequence>MNKKTGIKAAVVTAGLLFAAATPALATTVDVGGGRWSYDEGANTAWSNYKHPSKQHSSSVKIGRTTFASGCASAGNWSLASGTKNGGSISYYYKTSC</sequence>
<dbReference type="EMBL" id="VZRB01000040">
    <property type="protein sequence ID" value="KAB1140572.1"/>
    <property type="molecule type" value="Genomic_DNA"/>
</dbReference>
<dbReference type="Proteomes" id="UP000442707">
    <property type="component" value="Unassembled WGS sequence"/>
</dbReference>
<dbReference type="InterPro" id="IPR006540">
    <property type="entry name" value="Lactococcin_972"/>
</dbReference>
<evidence type="ECO:0000313" key="3">
    <source>
        <dbReference type="Proteomes" id="UP000442707"/>
    </source>
</evidence>
<comment type="caution">
    <text evidence="2">The sequence shown here is derived from an EMBL/GenBank/DDBJ whole genome shotgun (WGS) entry which is preliminary data.</text>
</comment>
<keyword evidence="1" id="KW-0732">Signal</keyword>
<feature type="signal peptide" evidence="1">
    <location>
        <begin position="1"/>
        <end position="26"/>
    </location>
</feature>
<evidence type="ECO:0000313" key="2">
    <source>
        <dbReference type="EMBL" id="KAB1140572.1"/>
    </source>
</evidence>
<dbReference type="Pfam" id="PF09683">
    <property type="entry name" value="Lactococcin_972"/>
    <property type="match status" value="1"/>
</dbReference>
<organism evidence="2 3">
    <name type="scientific">Streptomyces luteolifulvus</name>
    <dbReference type="NCBI Taxonomy" id="2615112"/>
    <lineage>
        <taxon>Bacteria</taxon>
        <taxon>Bacillati</taxon>
        <taxon>Actinomycetota</taxon>
        <taxon>Actinomycetes</taxon>
        <taxon>Kitasatosporales</taxon>
        <taxon>Streptomycetaceae</taxon>
        <taxon>Streptomyces</taxon>
    </lineage>
</organism>
<keyword evidence="3" id="KW-1185">Reference proteome</keyword>
<dbReference type="Gene3D" id="2.60.40.2850">
    <property type="match status" value="1"/>
</dbReference>
<accession>A0A6H9UR15</accession>
<dbReference type="RefSeq" id="WP_150956736.1">
    <property type="nucleotide sequence ID" value="NZ_VZRB01000040.1"/>
</dbReference>
<gene>
    <name evidence="2" type="ORF">F7R91_35395</name>
</gene>
<dbReference type="AlphaFoldDB" id="A0A6H9UR15"/>
<feature type="chain" id="PRO_5026185968" evidence="1">
    <location>
        <begin position="27"/>
        <end position="97"/>
    </location>
</feature>